<name>A0A7J8ZX85_9ROSI</name>
<organism evidence="1 2">
    <name type="scientific">Gossypium laxum</name>
    <dbReference type="NCBI Taxonomy" id="34288"/>
    <lineage>
        <taxon>Eukaryota</taxon>
        <taxon>Viridiplantae</taxon>
        <taxon>Streptophyta</taxon>
        <taxon>Embryophyta</taxon>
        <taxon>Tracheophyta</taxon>
        <taxon>Spermatophyta</taxon>
        <taxon>Magnoliopsida</taxon>
        <taxon>eudicotyledons</taxon>
        <taxon>Gunneridae</taxon>
        <taxon>Pentapetalae</taxon>
        <taxon>rosids</taxon>
        <taxon>malvids</taxon>
        <taxon>Malvales</taxon>
        <taxon>Malvaceae</taxon>
        <taxon>Malvoideae</taxon>
        <taxon>Gossypium</taxon>
    </lineage>
</organism>
<protein>
    <submittedName>
        <fullName evidence="1">Uncharacterized protein</fullName>
    </submittedName>
</protein>
<dbReference type="AlphaFoldDB" id="A0A7J8ZX85"/>
<gene>
    <name evidence="1" type="ORF">Golax_015077</name>
</gene>
<proteinExistence type="predicted"/>
<reference evidence="1 2" key="1">
    <citation type="journal article" date="2019" name="Genome Biol. Evol.">
        <title>Insights into the evolution of the New World diploid cottons (Gossypium, subgenus Houzingenia) based on genome sequencing.</title>
        <authorList>
            <person name="Grover C.E."/>
            <person name="Arick M.A. 2nd"/>
            <person name="Thrash A."/>
            <person name="Conover J.L."/>
            <person name="Sanders W.S."/>
            <person name="Peterson D.G."/>
            <person name="Frelichowski J.E."/>
            <person name="Scheffler J.A."/>
            <person name="Scheffler B.E."/>
            <person name="Wendel J.F."/>
        </authorList>
    </citation>
    <scope>NUCLEOTIDE SEQUENCE [LARGE SCALE GENOMIC DNA]</scope>
    <source>
        <strain evidence="1">4</strain>
        <tissue evidence="1">Leaf</tissue>
    </source>
</reference>
<dbReference type="Proteomes" id="UP000593574">
    <property type="component" value="Unassembled WGS sequence"/>
</dbReference>
<evidence type="ECO:0000313" key="2">
    <source>
        <dbReference type="Proteomes" id="UP000593574"/>
    </source>
</evidence>
<dbReference type="EMBL" id="JABEZV010000007">
    <property type="protein sequence ID" value="MBA0716232.1"/>
    <property type="molecule type" value="Genomic_DNA"/>
</dbReference>
<evidence type="ECO:0000313" key="1">
    <source>
        <dbReference type="EMBL" id="MBA0716232.1"/>
    </source>
</evidence>
<accession>A0A7J8ZX85</accession>
<sequence>MVPNEILYRCVDFDWVPLLGIGELSDMLPCSYCDRIDQDNSYQ</sequence>
<keyword evidence="2" id="KW-1185">Reference proteome</keyword>
<comment type="caution">
    <text evidence="1">The sequence shown here is derived from an EMBL/GenBank/DDBJ whole genome shotgun (WGS) entry which is preliminary data.</text>
</comment>